<keyword evidence="7" id="KW-0418">Kinase</keyword>
<evidence type="ECO:0000256" key="2">
    <source>
        <dbReference type="ARBA" id="ARBA00022527"/>
    </source>
</evidence>
<evidence type="ECO:0000256" key="6">
    <source>
        <dbReference type="ARBA" id="ARBA00022741"/>
    </source>
</evidence>
<evidence type="ECO:0000256" key="1">
    <source>
        <dbReference type="ARBA" id="ARBA00012513"/>
    </source>
</evidence>
<dbReference type="InterPro" id="IPR008271">
    <property type="entry name" value="Ser/Thr_kinase_AS"/>
</dbReference>
<dbReference type="InterPro" id="IPR045162">
    <property type="entry name" value="Vps15-like"/>
</dbReference>
<dbReference type="SMART" id="SM00220">
    <property type="entry name" value="S_TKc"/>
    <property type="match status" value="1"/>
</dbReference>
<dbReference type="InterPro" id="IPR036322">
    <property type="entry name" value="WD40_repeat_dom_sf"/>
</dbReference>
<dbReference type="GO" id="GO:0005770">
    <property type="term" value="C:late endosome"/>
    <property type="evidence" value="ECO:0007669"/>
    <property type="project" value="TreeGrafter"/>
</dbReference>
<dbReference type="RefSeq" id="XP_001385071.2">
    <property type="nucleotide sequence ID" value="XM_001385034.1"/>
</dbReference>
<dbReference type="InterPro" id="IPR001680">
    <property type="entry name" value="WD40_rpt"/>
</dbReference>
<keyword evidence="6" id="KW-0547">Nucleotide-binding</keyword>
<dbReference type="SMART" id="SM00320">
    <property type="entry name" value="WD40"/>
    <property type="match status" value="5"/>
</dbReference>
<dbReference type="Proteomes" id="UP000002258">
    <property type="component" value="Chromosome 5"/>
</dbReference>
<sequence length="1564" mass="176741">MGARLSLLAPSAATVAISSYVDVLESFQYVELLNNSRFLKTIKAVDTKSGNLVIIKILIKPTQTASSNYSLRLEEVTELLAKSASVVAPFHNVLPWHKIIETDRAGYIIRQMAKTNLYDRLSLRPFLDPVEKLFLVFQMLKIVSDLHSLHVRHGDLKLENFLVTSWNWLMVADFAEYTKPTYIPEDNPNQFSFYFDSSDRRVCYLAPERFYNTNDNTNVIQNIDDDGHYSGVNRLTDEMDLFSLGCVVAELYSDGEPTFTLAQLFKYKRNEFVPDLSSIEDNDIKLLINQLIQFDPEKRVAAQELIDSYKDKCFPNVFYNFLYDFMADLNNNELYTLDKNDDNASINDLKLDRIYNNFDKIVTALEFDYSMEKSRKNSSSFLPLKLNLPGMPRDYVIKPNNYSKDGPDVAAVILLNVVFSLMKTLKRVSSKIKACELILALSERVNDECKLDRSLPSLCSLLDEFVESSSNALQQNRSHAQSFQSVKISSKVACVALTSITTLLLSCSYITPINVLTFPEYLLPKLTSIASLNIPKDESNMIKVTLAGCLPYLANCSKKFWMMSKTFNSDALKDYNKIVSYSVNENLNDDILTLYNALSIPKALLDVQFEGLTFILLTDSSPSVRISLVENILPLCHFFGIDKTNEIILPHLISYLNETSTIGLKLAFLSSTLKLAPYVGVLTFEQYILPLLIQALGDSEQFVVLKVLEIFNEFVKTRLINPRTEFNALEIYKELLSNSINLLLHPNEWIRQSVLTLIISISENLTNADRYCFLYPLIKGFLSYDLSVINWQTLYPCLTKPLTKQVYELAISWCLNASNKSLFWQQKNFSTLNQLNTSKKKLVSFSKNMGKSVYLPKLNSEVTFAMANGSTSTLPLSPEDKQWLIKLKSVGLEDKGLWKVFILRDYIFHIAKSANGGNSSQNLDLEEKEFNIAAENPSITPRNIFFDICYKSEPLLSGSRTIEENIDASTNPGESVSLKDFESRRGSASLILSNFSKVKASVQTVEASVFGELETSHEVGNPDSYHQHHHHVHSTKSSNSTHRMFVVNKMKMVTANIKHSYSGLNPYMLNYLNSIDFDPSLSDFPEFGNIVKSTKSSMSTVTDQQPWSPKGILVSQINSGRNSKGEIDGINCLVSGPTSEFFVSGSELGWLRIWDNYRMEKVTSGKHSSLSVNLKSTITSIKFISDRFVMAVTTIDGSIRIFRIDVSRGKSKRIIKYPKVSLIRKYDLVDDYSSEGAYFVNCEFVLTEKQSWLVGITSNSKVVCLDIIKMEKVFELDNPLIHGIPKTFIVDHSGTWLLIGTSQGIICLWDLRFKLLTKVWKVKLQEGQSILSGYSSVRKLVLLPSAFKLNSESDNGMSESGNKAPASYFVMIGGSSESDISVWSIPSFECKLVLSSHVDNPFQKKYSLEELDNTGKVYDIDRIFENIRIDVDGITDSGEDSNHSMTAIKYFSFADGKKNYFISSTWDRRIIAWNLDNIKASTSLNVSNETDFIVNSYNASGQRLINEIFLKDAKAPNYSLEELAKSQSDALARHQDTITAIDVITKPFEMIISADRNGYINLYK</sequence>
<keyword evidence="5" id="KW-0677">Repeat</keyword>
<proteinExistence type="predicted"/>
<evidence type="ECO:0000256" key="5">
    <source>
        <dbReference type="ARBA" id="ARBA00022737"/>
    </source>
</evidence>
<reference evidence="11 12" key="1">
    <citation type="journal article" date="2007" name="Nat. Biotechnol.">
        <title>Genome sequence of the lignocellulose-bioconverting and xylose-fermenting yeast Pichia stipitis.</title>
        <authorList>
            <person name="Jeffries T.W."/>
            <person name="Grigoriev I.V."/>
            <person name="Grimwood J."/>
            <person name="Laplaza J.M."/>
            <person name="Aerts A."/>
            <person name="Salamov A."/>
            <person name="Schmutz J."/>
            <person name="Lindquist E."/>
            <person name="Dehal P."/>
            <person name="Shapiro H."/>
            <person name="Jin Y.S."/>
            <person name="Passoth V."/>
            <person name="Richardson P.M."/>
        </authorList>
    </citation>
    <scope>NUCLEOTIDE SEQUENCE [LARGE SCALE GENOMIC DNA]</scope>
    <source>
        <strain evidence="12">ATCC 58785 / CBS 6054 / NBRC 10063 / NRRL Y-11545</strain>
    </source>
</reference>
<evidence type="ECO:0000256" key="4">
    <source>
        <dbReference type="ARBA" id="ARBA00022679"/>
    </source>
</evidence>
<dbReference type="SUPFAM" id="SSF48371">
    <property type="entry name" value="ARM repeat"/>
    <property type="match status" value="1"/>
</dbReference>
<dbReference type="HOGENOM" id="CLU_001696_0_1_1"/>
<dbReference type="EC" id="2.7.11.1" evidence="1"/>
<accession>A3LUZ6</accession>
<keyword evidence="2" id="KW-0723">Serine/threonine-protein kinase</keyword>
<dbReference type="OrthoDB" id="242910at2759"/>
<dbReference type="InterPro" id="IPR011009">
    <property type="entry name" value="Kinase-like_dom_sf"/>
</dbReference>
<dbReference type="OMA" id="ATNTCRI"/>
<dbReference type="InterPro" id="IPR000719">
    <property type="entry name" value="Prot_kinase_dom"/>
</dbReference>
<dbReference type="FunCoup" id="A3LUZ6">
    <property type="interactions" value="866"/>
</dbReference>
<feature type="domain" description="Protein kinase" evidence="10">
    <location>
        <begin position="27"/>
        <end position="322"/>
    </location>
</feature>
<dbReference type="SUPFAM" id="SSF56112">
    <property type="entry name" value="Protein kinase-like (PK-like)"/>
    <property type="match status" value="1"/>
</dbReference>
<evidence type="ECO:0000259" key="10">
    <source>
        <dbReference type="PROSITE" id="PS50011"/>
    </source>
</evidence>
<keyword evidence="4" id="KW-0808">Transferase</keyword>
<keyword evidence="12" id="KW-1185">Reference proteome</keyword>
<dbReference type="Pfam" id="PF22956">
    <property type="entry name" value="VPS15-like_hel"/>
    <property type="match status" value="1"/>
</dbReference>
<evidence type="ECO:0000313" key="11">
    <source>
        <dbReference type="EMBL" id="ABN67042.2"/>
    </source>
</evidence>
<dbReference type="InterPro" id="IPR011989">
    <property type="entry name" value="ARM-like"/>
</dbReference>
<organism evidence="11 12">
    <name type="scientific">Scheffersomyces stipitis (strain ATCC 58785 / CBS 6054 / NBRC 10063 / NRRL Y-11545)</name>
    <name type="common">Yeast</name>
    <name type="synonym">Pichia stipitis</name>
    <dbReference type="NCBI Taxonomy" id="322104"/>
    <lineage>
        <taxon>Eukaryota</taxon>
        <taxon>Fungi</taxon>
        <taxon>Dikarya</taxon>
        <taxon>Ascomycota</taxon>
        <taxon>Saccharomycotina</taxon>
        <taxon>Pichiomycetes</taxon>
        <taxon>Debaryomycetaceae</taxon>
        <taxon>Scheffersomyces</taxon>
    </lineage>
</organism>
<dbReference type="PROSITE" id="PS50011">
    <property type="entry name" value="PROTEIN_KINASE_DOM"/>
    <property type="match status" value="1"/>
</dbReference>
<dbReference type="STRING" id="322104.A3LUZ6"/>
<keyword evidence="8" id="KW-0067">ATP-binding</keyword>
<evidence type="ECO:0000256" key="7">
    <source>
        <dbReference type="ARBA" id="ARBA00022777"/>
    </source>
</evidence>
<evidence type="ECO:0000256" key="3">
    <source>
        <dbReference type="ARBA" id="ARBA00022574"/>
    </source>
</evidence>
<dbReference type="eggNOG" id="KOG1240">
    <property type="taxonomic scope" value="Eukaryota"/>
</dbReference>
<dbReference type="GeneID" id="4839676"/>
<dbReference type="GO" id="GO:0005524">
    <property type="term" value="F:ATP binding"/>
    <property type="evidence" value="ECO:0007669"/>
    <property type="project" value="InterPro"/>
</dbReference>
<dbReference type="GO" id="GO:0004674">
    <property type="term" value="F:protein serine/threonine kinase activity"/>
    <property type="evidence" value="ECO:0007669"/>
    <property type="project" value="UniProtKB-KW"/>
</dbReference>
<dbReference type="GO" id="GO:0016236">
    <property type="term" value="P:macroautophagy"/>
    <property type="evidence" value="ECO:0007669"/>
    <property type="project" value="InterPro"/>
</dbReference>
<evidence type="ECO:0000313" key="12">
    <source>
        <dbReference type="Proteomes" id="UP000002258"/>
    </source>
</evidence>
<dbReference type="SUPFAM" id="SSF50978">
    <property type="entry name" value="WD40 repeat-like"/>
    <property type="match status" value="1"/>
</dbReference>
<dbReference type="InterPro" id="IPR015943">
    <property type="entry name" value="WD40/YVTN_repeat-like_dom_sf"/>
</dbReference>
<evidence type="ECO:0000256" key="9">
    <source>
        <dbReference type="SAM" id="MobiDB-lite"/>
    </source>
</evidence>
<dbReference type="Gene3D" id="1.25.10.10">
    <property type="entry name" value="Leucine-rich Repeat Variant"/>
    <property type="match status" value="1"/>
</dbReference>
<protein>
    <recommendedName>
        <fullName evidence="1">non-specific serine/threonine protein kinase</fullName>
        <ecNumber evidence="1">2.7.11.1</ecNumber>
    </recommendedName>
</protein>
<dbReference type="PANTHER" id="PTHR17583">
    <property type="entry name" value="PHOSPHOINOSITIDE 3-KINASE REGULATORY SUBUNIT 4"/>
    <property type="match status" value="1"/>
</dbReference>
<dbReference type="KEGG" id="pic:PICST_83988"/>
<keyword evidence="3" id="KW-0853">WD repeat</keyword>
<feature type="region of interest" description="Disordered" evidence="9">
    <location>
        <begin position="1021"/>
        <end position="1040"/>
    </location>
</feature>
<dbReference type="PANTHER" id="PTHR17583:SF0">
    <property type="entry name" value="PHOSPHOINOSITIDE 3-KINASE REGULATORY SUBUNIT 4"/>
    <property type="match status" value="1"/>
</dbReference>
<name>A3LUZ6_PICST</name>
<dbReference type="GO" id="GO:0006623">
    <property type="term" value="P:protein targeting to vacuole"/>
    <property type="evidence" value="ECO:0007669"/>
    <property type="project" value="TreeGrafter"/>
</dbReference>
<dbReference type="Gene3D" id="1.10.510.10">
    <property type="entry name" value="Transferase(Phosphotransferase) domain 1"/>
    <property type="match status" value="1"/>
</dbReference>
<dbReference type="GO" id="GO:0045324">
    <property type="term" value="P:late endosome to vacuole transport"/>
    <property type="evidence" value="ECO:0007669"/>
    <property type="project" value="InterPro"/>
</dbReference>
<evidence type="ECO:0000256" key="8">
    <source>
        <dbReference type="ARBA" id="ARBA00022840"/>
    </source>
</evidence>
<gene>
    <name evidence="11" type="ORF">PICST_83988</name>
</gene>
<dbReference type="EMBL" id="CP000499">
    <property type="protein sequence ID" value="ABN67042.2"/>
    <property type="molecule type" value="Genomic_DNA"/>
</dbReference>
<dbReference type="Pfam" id="PF00069">
    <property type="entry name" value="Pkinase"/>
    <property type="match status" value="1"/>
</dbReference>
<dbReference type="PROSITE" id="PS00108">
    <property type="entry name" value="PROTEIN_KINASE_ST"/>
    <property type="match status" value="1"/>
</dbReference>
<dbReference type="GO" id="GO:0034271">
    <property type="term" value="C:phosphatidylinositol 3-kinase complex, class III, type I"/>
    <property type="evidence" value="ECO:0007669"/>
    <property type="project" value="TreeGrafter"/>
</dbReference>
<dbReference type="Gene3D" id="2.130.10.10">
    <property type="entry name" value="YVTN repeat-like/Quinoprotein amine dehydrogenase"/>
    <property type="match status" value="2"/>
</dbReference>
<dbReference type="InterPro" id="IPR016024">
    <property type="entry name" value="ARM-type_fold"/>
</dbReference>
<dbReference type="InterPro" id="IPR055231">
    <property type="entry name" value="2AA_helical"/>
</dbReference>
<dbReference type="GO" id="GO:0071561">
    <property type="term" value="C:nucleus-vacuole junction"/>
    <property type="evidence" value="ECO:0007669"/>
    <property type="project" value="TreeGrafter"/>
</dbReference>
<dbReference type="GO" id="GO:0034272">
    <property type="term" value="C:phosphatidylinositol 3-kinase complex, class III, type II"/>
    <property type="evidence" value="ECO:0007669"/>
    <property type="project" value="TreeGrafter"/>
</dbReference>
<dbReference type="InParanoid" id="A3LUZ6"/>